<dbReference type="PROSITE" id="PS51186">
    <property type="entry name" value="GNAT"/>
    <property type="match status" value="1"/>
</dbReference>
<feature type="binding site" evidence="4">
    <location>
        <begin position="93"/>
        <end position="95"/>
    </location>
    <ligand>
        <name>acetyl-CoA</name>
        <dbReference type="ChEBI" id="CHEBI:57288"/>
    </ligand>
</feature>
<dbReference type="InterPro" id="IPR025559">
    <property type="entry name" value="Eis_dom"/>
</dbReference>
<dbReference type="Proteomes" id="UP000323454">
    <property type="component" value="Unassembled WGS sequence"/>
</dbReference>
<dbReference type="GO" id="GO:0030649">
    <property type="term" value="P:aminoglycoside antibiotic catabolic process"/>
    <property type="evidence" value="ECO:0007669"/>
    <property type="project" value="TreeGrafter"/>
</dbReference>
<feature type="active site" description="Proton acceptor; via carboxylate" evidence="4">
    <location>
        <position position="415"/>
    </location>
</feature>
<dbReference type="PANTHER" id="PTHR37817:SF1">
    <property type="entry name" value="N-ACETYLTRANSFERASE EIS"/>
    <property type="match status" value="1"/>
</dbReference>
<gene>
    <name evidence="6" type="ORF">F0L68_05320</name>
</gene>
<dbReference type="InterPro" id="IPR016181">
    <property type="entry name" value="Acyl_CoA_acyltransferase"/>
</dbReference>
<evidence type="ECO:0000256" key="1">
    <source>
        <dbReference type="ARBA" id="ARBA00009213"/>
    </source>
</evidence>
<dbReference type="InterPro" id="IPR022902">
    <property type="entry name" value="NAcTrfase_Eis"/>
</dbReference>
<dbReference type="HAMAP" id="MF_01812">
    <property type="entry name" value="Eis"/>
    <property type="match status" value="1"/>
</dbReference>
<dbReference type="InterPro" id="IPR051554">
    <property type="entry name" value="Acetyltransferase_Eis"/>
</dbReference>
<proteinExistence type="inferred from homology"/>
<reference evidence="6 7" key="1">
    <citation type="submission" date="2019-09" db="EMBL/GenBank/DDBJ databases">
        <title>Goodfellowia gen. nov., a new genus of the Pseudonocardineae related to Actinoalloteichus, containing Goodfellowia coeruleoviolacea gen. nov., comb. nov. gen. nov., comb. nov.</title>
        <authorList>
            <person name="Labeda D."/>
        </authorList>
    </citation>
    <scope>NUCLEOTIDE SEQUENCE [LARGE SCALE GENOMIC DNA]</scope>
    <source>
        <strain evidence="6 7">AN110305</strain>
    </source>
</reference>
<evidence type="ECO:0000256" key="2">
    <source>
        <dbReference type="ARBA" id="ARBA00022679"/>
    </source>
</evidence>
<dbReference type="PANTHER" id="PTHR37817">
    <property type="entry name" value="N-ACETYLTRANSFERASE EIS"/>
    <property type="match status" value="1"/>
</dbReference>
<dbReference type="Pfam" id="PF17668">
    <property type="entry name" value="Acetyltransf_17"/>
    <property type="match status" value="1"/>
</dbReference>
<keyword evidence="3 4" id="KW-0012">Acyltransferase</keyword>
<evidence type="ECO:0000259" key="5">
    <source>
        <dbReference type="PROSITE" id="PS51186"/>
    </source>
</evidence>
<dbReference type="InterPro" id="IPR041380">
    <property type="entry name" value="Acetyltransf_17"/>
</dbReference>
<accession>A0A5B2XQZ2</accession>
<comment type="subunit">
    <text evidence="4">Homohexamer; trimer of dimers.</text>
</comment>
<dbReference type="EMBL" id="VUOB01000008">
    <property type="protein sequence ID" value="KAA2265259.1"/>
    <property type="molecule type" value="Genomic_DNA"/>
</dbReference>
<evidence type="ECO:0000256" key="4">
    <source>
        <dbReference type="HAMAP-Rule" id="MF_01812"/>
    </source>
</evidence>
<feature type="binding site" evidence="4">
    <location>
        <begin position="101"/>
        <end position="106"/>
    </location>
    <ligand>
        <name>acetyl-CoA</name>
        <dbReference type="ChEBI" id="CHEBI:57288"/>
    </ligand>
</feature>
<keyword evidence="7" id="KW-1185">Reference proteome</keyword>
<dbReference type="GO" id="GO:0034069">
    <property type="term" value="F:aminoglycoside N-acetyltransferase activity"/>
    <property type="evidence" value="ECO:0007669"/>
    <property type="project" value="TreeGrafter"/>
</dbReference>
<comment type="similarity">
    <text evidence="1 4">Belongs to the acetyltransferase Eis family.</text>
</comment>
<keyword evidence="2 4" id="KW-0808">Transferase</keyword>
<dbReference type="SUPFAM" id="SSF55729">
    <property type="entry name" value="Acyl-CoA N-acyltransferases (Nat)"/>
    <property type="match status" value="1"/>
</dbReference>
<organism evidence="6 7">
    <name type="scientific">Solihabitans fulvus</name>
    <dbReference type="NCBI Taxonomy" id="1892852"/>
    <lineage>
        <taxon>Bacteria</taxon>
        <taxon>Bacillati</taxon>
        <taxon>Actinomycetota</taxon>
        <taxon>Actinomycetes</taxon>
        <taxon>Pseudonocardiales</taxon>
        <taxon>Pseudonocardiaceae</taxon>
        <taxon>Solihabitans</taxon>
    </lineage>
</organism>
<dbReference type="AlphaFoldDB" id="A0A5B2XQZ2"/>
<dbReference type="InterPro" id="IPR036527">
    <property type="entry name" value="SCP2_sterol-bd_dom_sf"/>
</dbReference>
<dbReference type="Pfam" id="PF13527">
    <property type="entry name" value="Acetyltransf_9"/>
    <property type="match status" value="1"/>
</dbReference>
<evidence type="ECO:0000256" key="3">
    <source>
        <dbReference type="ARBA" id="ARBA00023315"/>
    </source>
</evidence>
<dbReference type="InterPro" id="IPR000182">
    <property type="entry name" value="GNAT_dom"/>
</dbReference>
<dbReference type="NCBIfam" id="NF002367">
    <property type="entry name" value="PRK01346.1-4"/>
    <property type="match status" value="1"/>
</dbReference>
<dbReference type="Gene3D" id="3.40.630.30">
    <property type="match status" value="2"/>
</dbReference>
<feature type="binding site" evidence="4">
    <location>
        <begin position="130"/>
        <end position="131"/>
    </location>
    <ligand>
        <name>acetyl-CoA</name>
        <dbReference type="ChEBI" id="CHEBI:57288"/>
    </ligand>
</feature>
<sequence length="415" mass="45379">MNGCVATSGNARTPLTIRTAERAELPAICRLFAAAFLGEVHDSSVERFDNVFEPDRFHLTFDGAELIGSAGVLSREMTFPGNMSRPVAGVTAVTVAPGHRRRGVLTGLMRTQLHGLHEAGAEPVAVLWASEAGIYGRFGYGPAAQQCELALPRGAAFHSTVDLGEDRVREVPREDAYPSLTKIFARVAPTRTGWLSRGESDWKIHFGDEPHHREGASSLRFALHSNGYVVYRAKENWTDRGPRNELLVQELVAETPQAYAALYRYLLDFDLVGEVKLTVAPDEPVVHLLTDPRAALRRNTDSLWVRLVDLDRALPQRTYSSGVDTVLEVTDEFCPWNAGRWRLTVDDSGSARVSRTEDAADLALGITELGAAFLGGTRLTTLAGAQRVREYTPGAVAALSRSFAGDTEPHCPEVF</sequence>
<dbReference type="Pfam" id="PF13530">
    <property type="entry name" value="SCP2_2"/>
    <property type="match status" value="1"/>
</dbReference>
<feature type="active site" description="Proton donor" evidence="4">
    <location>
        <position position="135"/>
    </location>
</feature>
<feature type="domain" description="N-acetyltransferase" evidence="5">
    <location>
        <begin position="15"/>
        <end position="164"/>
    </location>
</feature>
<protein>
    <submittedName>
        <fullName evidence="6">GNAT family N-acetyltransferase</fullName>
    </submittedName>
</protein>
<name>A0A5B2XQZ2_9PSEU</name>
<dbReference type="SUPFAM" id="SSF55718">
    <property type="entry name" value="SCP-like"/>
    <property type="match status" value="1"/>
</dbReference>
<evidence type="ECO:0000313" key="6">
    <source>
        <dbReference type="EMBL" id="KAA2265259.1"/>
    </source>
</evidence>
<evidence type="ECO:0000313" key="7">
    <source>
        <dbReference type="Proteomes" id="UP000323454"/>
    </source>
</evidence>
<dbReference type="OrthoDB" id="8399956at2"/>
<comment type="caution">
    <text evidence="6">The sequence shown here is derived from an EMBL/GenBank/DDBJ whole genome shotgun (WGS) entry which is preliminary data.</text>
</comment>
<dbReference type="Gene3D" id="3.30.1050.10">
    <property type="entry name" value="SCP2 sterol-binding domain"/>
    <property type="match status" value="1"/>
</dbReference>
<reference evidence="6 7" key="2">
    <citation type="submission" date="2019-09" db="EMBL/GenBank/DDBJ databases">
        <authorList>
            <person name="Jin C."/>
        </authorList>
    </citation>
    <scope>NUCLEOTIDE SEQUENCE [LARGE SCALE GENOMIC DNA]</scope>
    <source>
        <strain evidence="6 7">AN110305</strain>
    </source>
</reference>